<accession>A0A6J5YNY0</accession>
<evidence type="ECO:0000259" key="4">
    <source>
        <dbReference type="Pfam" id="PF00535"/>
    </source>
</evidence>
<dbReference type="CDD" id="cd06423">
    <property type="entry name" value="CESA_like"/>
    <property type="match status" value="1"/>
</dbReference>
<organism evidence="5">
    <name type="scientific">freshwater metagenome</name>
    <dbReference type="NCBI Taxonomy" id="449393"/>
    <lineage>
        <taxon>unclassified sequences</taxon>
        <taxon>metagenomes</taxon>
        <taxon>ecological metagenomes</taxon>
    </lineage>
</organism>
<dbReference type="AlphaFoldDB" id="A0A6J5YNY0"/>
<feature type="transmembrane region" description="Helical" evidence="3">
    <location>
        <begin position="372"/>
        <end position="391"/>
    </location>
</feature>
<keyword evidence="2" id="KW-0808">Transferase</keyword>
<feature type="transmembrane region" description="Helical" evidence="3">
    <location>
        <begin position="397"/>
        <end position="415"/>
    </location>
</feature>
<keyword evidence="3" id="KW-1133">Transmembrane helix</keyword>
<dbReference type="SUPFAM" id="SSF53448">
    <property type="entry name" value="Nucleotide-diphospho-sugar transferases"/>
    <property type="match status" value="1"/>
</dbReference>
<dbReference type="GO" id="GO:0016757">
    <property type="term" value="F:glycosyltransferase activity"/>
    <property type="evidence" value="ECO:0007669"/>
    <property type="project" value="UniProtKB-KW"/>
</dbReference>
<keyword evidence="1" id="KW-0328">Glycosyltransferase</keyword>
<sequence length="489" mass="55163">MRTNKNLMVAIIGILLFSAALFGEAIISDLSIAPNYSEQQPSQTWHGLLYRNEFPVIYAIWLSIFVALFAAAGFAIIEKRASNNSRRSLAPSSYPLSPRVHMARTRGVFEGEITVTVLIPAHNEAGILTTTLPMLQSQSRKPDRIIVVADNCTDKTVEIARTFGVEIFETVDNQKQKGGALNQALEILLPGLGNNDIVMIMDADTSLDAGFIEPAVERFRDDRGIMAIGGIFKGYPGGGILGLFQRNEYDRYEQKINRRRGQVFVLTGTSTMFRSVALKTVAKSRGTVIEGIPGDVYDTLSLTEDNELTLALKTLGALMESPRSCVVHTELMPTWRYLWKQRMRWQRGAIENIGTYGMTPATFRYWGQQLGIGYGVLALNSFIAMQVITFLSLEDWIWYPFWTGIGLLFIFERVYSVRHSGWQAMLLAATLIPELLYEMFLQAVFVNSMIDITFNRKANWGHVDHERAARRHFRIKKLEQKVPHGKHRS</sequence>
<evidence type="ECO:0000256" key="1">
    <source>
        <dbReference type="ARBA" id="ARBA00022676"/>
    </source>
</evidence>
<dbReference type="PANTHER" id="PTHR43630:SF1">
    <property type="entry name" value="POLY-BETA-1,6-N-ACETYL-D-GLUCOSAMINE SYNTHASE"/>
    <property type="match status" value="1"/>
</dbReference>
<dbReference type="InterPro" id="IPR029044">
    <property type="entry name" value="Nucleotide-diphossugar_trans"/>
</dbReference>
<feature type="domain" description="Glycosyltransferase 2-like" evidence="4">
    <location>
        <begin position="116"/>
        <end position="280"/>
    </location>
</feature>
<reference evidence="5" key="1">
    <citation type="submission" date="2020-05" db="EMBL/GenBank/DDBJ databases">
        <authorList>
            <person name="Chiriac C."/>
            <person name="Salcher M."/>
            <person name="Ghai R."/>
            <person name="Kavagutti S V."/>
        </authorList>
    </citation>
    <scope>NUCLEOTIDE SEQUENCE</scope>
</reference>
<feature type="transmembrane region" description="Helical" evidence="3">
    <location>
        <begin position="7"/>
        <end position="27"/>
    </location>
</feature>
<dbReference type="InterPro" id="IPR001173">
    <property type="entry name" value="Glyco_trans_2-like"/>
</dbReference>
<dbReference type="Pfam" id="PF00535">
    <property type="entry name" value="Glycos_transf_2"/>
    <property type="match status" value="1"/>
</dbReference>
<evidence type="ECO:0000256" key="2">
    <source>
        <dbReference type="ARBA" id="ARBA00022679"/>
    </source>
</evidence>
<evidence type="ECO:0000313" key="5">
    <source>
        <dbReference type="EMBL" id="CAB4331814.1"/>
    </source>
</evidence>
<name>A0A6J5YNY0_9ZZZZ</name>
<dbReference type="EMBL" id="CAESAJ010000013">
    <property type="protein sequence ID" value="CAB4331814.1"/>
    <property type="molecule type" value="Genomic_DNA"/>
</dbReference>
<proteinExistence type="predicted"/>
<dbReference type="Gene3D" id="3.90.550.10">
    <property type="entry name" value="Spore Coat Polysaccharide Biosynthesis Protein SpsA, Chain A"/>
    <property type="match status" value="1"/>
</dbReference>
<feature type="transmembrane region" description="Helical" evidence="3">
    <location>
        <begin position="56"/>
        <end position="77"/>
    </location>
</feature>
<gene>
    <name evidence="5" type="ORF">UFOPK3770_00247</name>
</gene>
<dbReference type="PANTHER" id="PTHR43630">
    <property type="entry name" value="POLY-BETA-1,6-N-ACETYL-D-GLUCOSAMINE SYNTHASE"/>
    <property type="match status" value="1"/>
</dbReference>
<keyword evidence="3" id="KW-0472">Membrane</keyword>
<evidence type="ECO:0000256" key="3">
    <source>
        <dbReference type="SAM" id="Phobius"/>
    </source>
</evidence>
<keyword evidence="3" id="KW-0812">Transmembrane</keyword>
<protein>
    <submittedName>
        <fullName evidence="5">Unannotated protein</fullName>
    </submittedName>
</protein>